<dbReference type="EMBL" id="FNBO01000010">
    <property type="protein sequence ID" value="SDF87429.1"/>
    <property type="molecule type" value="Genomic_DNA"/>
</dbReference>
<accession>A0A1G7PP73</accession>
<evidence type="ECO:0000259" key="1">
    <source>
        <dbReference type="Pfam" id="PF23993"/>
    </source>
</evidence>
<feature type="domain" description="DUF7311" evidence="1">
    <location>
        <begin position="1"/>
        <end position="150"/>
    </location>
</feature>
<protein>
    <recommendedName>
        <fullName evidence="1">DUF7311 domain-containing protein</fullName>
    </recommendedName>
</protein>
<dbReference type="Proteomes" id="UP000324020">
    <property type="component" value="Unassembled WGS sequence"/>
</dbReference>
<dbReference type="AlphaFoldDB" id="A0A1G7PP73"/>
<reference evidence="2 3" key="1">
    <citation type="submission" date="2016-10" db="EMBL/GenBank/DDBJ databases">
        <authorList>
            <person name="Varghese N."/>
            <person name="Submissions S."/>
        </authorList>
    </citation>
    <scope>NUCLEOTIDE SEQUENCE [LARGE SCALE GENOMIC DNA]</scope>
    <source>
        <strain evidence="2 3">CGMCC 1.3527</strain>
    </source>
</reference>
<evidence type="ECO:0000313" key="3">
    <source>
        <dbReference type="Proteomes" id="UP000324020"/>
    </source>
</evidence>
<dbReference type="InterPro" id="IPR055735">
    <property type="entry name" value="DUF7311"/>
</dbReference>
<proteinExistence type="predicted"/>
<gene>
    <name evidence="2" type="ORF">SAMN04488067_11019</name>
</gene>
<keyword evidence="3" id="KW-1185">Reference proteome</keyword>
<dbReference type="OrthoDB" id="330986at2157"/>
<organism evidence="2 3">
    <name type="scientific">Halorubrum xinjiangense</name>
    <dbReference type="NCBI Taxonomy" id="261291"/>
    <lineage>
        <taxon>Archaea</taxon>
        <taxon>Methanobacteriati</taxon>
        <taxon>Methanobacteriota</taxon>
        <taxon>Stenosarchaea group</taxon>
        <taxon>Halobacteria</taxon>
        <taxon>Halobacteriales</taxon>
        <taxon>Haloferacaceae</taxon>
        <taxon>Halorubrum</taxon>
    </lineage>
</organism>
<evidence type="ECO:0000313" key="2">
    <source>
        <dbReference type="EMBL" id="SDF87429.1"/>
    </source>
</evidence>
<dbReference type="Pfam" id="PF23993">
    <property type="entry name" value="DUF7311"/>
    <property type="match status" value="1"/>
</dbReference>
<name>A0A1G7PP73_9EURY</name>
<dbReference type="RefSeq" id="WP_149799179.1">
    <property type="nucleotide sequence ID" value="NZ_FNBO01000010.1"/>
</dbReference>
<sequence>MIRVVLTVLVAVALLAASMPAVETARTATTAERIGAEADRLERAIGGVVADATPVNDPAMAAQTTVLLRVPTGFAAADIDRIALVEPPDRPGCVALAYRVDGRPERTLRVGTGPAETAVDLGGGPIELRPGGANRIRVRYVDDDGPTVQIRRIG</sequence>